<dbReference type="NCBIfam" id="TIGR01162">
    <property type="entry name" value="purE"/>
    <property type="match status" value="1"/>
</dbReference>
<dbReference type="GO" id="GO:0034023">
    <property type="term" value="F:5-(carboxyamino)imidazole ribonucleotide mutase activity"/>
    <property type="evidence" value="ECO:0007669"/>
    <property type="project" value="UniProtKB-UniRule"/>
</dbReference>
<dbReference type="InterPro" id="IPR033747">
    <property type="entry name" value="PurE_ClassI"/>
</dbReference>
<evidence type="ECO:0000313" key="6">
    <source>
        <dbReference type="EMBL" id="KKW35255.1"/>
    </source>
</evidence>
<proteinExistence type="inferred from homology"/>
<sequence length="161" mass="16787">MREAVEVLKEFGLEFDVDVVSCHRAPQLAHEYAADAEKKGYAVIIAGAGGAAALPGVLASLTTVPVIGVPMVNQVLGGVDALYSMLQMPKGVPVAVAGLGKTGAQNAAILAVEILGLRDSGLKLRLADYKKRLAEDVKKGSVEVKRGLGTGETHKRRGTKN</sequence>
<dbReference type="InterPro" id="IPR024694">
    <property type="entry name" value="PurE_prokaryotes"/>
</dbReference>
<dbReference type="InterPro" id="IPR000031">
    <property type="entry name" value="PurE_dom"/>
</dbReference>
<comment type="pathway">
    <text evidence="3 4">Purine metabolism; IMP biosynthesis via de novo pathway; 5-amino-1-(5-phospho-D-ribosyl)imidazole-4-carboxylate from 5-amino-1-(5-phospho-D-ribosyl)imidazole (N5-CAIR route): step 2/2.</text>
</comment>
<dbReference type="PANTHER" id="PTHR23046">
    <property type="entry name" value="PHOSPHORIBOSYLAMINOIMIDAZOLE CARBOXYLASE CATALYTIC SUBUNIT"/>
    <property type="match status" value="1"/>
</dbReference>
<feature type="domain" description="PurE" evidence="5">
    <location>
        <begin position="1"/>
        <end position="137"/>
    </location>
</feature>
<comment type="caution">
    <text evidence="6">The sequence shown here is derived from an EMBL/GenBank/DDBJ whole genome shotgun (WGS) entry which is preliminary data.</text>
</comment>
<evidence type="ECO:0000256" key="1">
    <source>
        <dbReference type="ARBA" id="ARBA00022755"/>
    </source>
</evidence>
<dbReference type="UniPathway" id="UPA00074">
    <property type="reaction ID" value="UER00943"/>
</dbReference>
<dbReference type="GO" id="GO:0006189">
    <property type="term" value="P:'de novo' IMP biosynthetic process"/>
    <property type="evidence" value="ECO:0007669"/>
    <property type="project" value="UniProtKB-UniRule"/>
</dbReference>
<dbReference type="AlphaFoldDB" id="A0A0G1XWG8"/>
<evidence type="ECO:0000313" key="7">
    <source>
        <dbReference type="Proteomes" id="UP000033865"/>
    </source>
</evidence>
<dbReference type="Pfam" id="PF00731">
    <property type="entry name" value="AIRC"/>
    <property type="match status" value="1"/>
</dbReference>
<reference evidence="6 7" key="1">
    <citation type="journal article" date="2015" name="Nature">
        <title>rRNA introns, odd ribosomes, and small enigmatic genomes across a large radiation of phyla.</title>
        <authorList>
            <person name="Brown C.T."/>
            <person name="Hug L.A."/>
            <person name="Thomas B.C."/>
            <person name="Sharon I."/>
            <person name="Castelle C.J."/>
            <person name="Singh A."/>
            <person name="Wilkins M.J."/>
            <person name="Williams K.H."/>
            <person name="Banfield J.F."/>
        </authorList>
    </citation>
    <scope>NUCLEOTIDE SEQUENCE [LARGE SCALE GENOMIC DNA]</scope>
</reference>
<dbReference type="SUPFAM" id="SSF52255">
    <property type="entry name" value="N5-CAIR mutase (phosphoribosylaminoimidazole carboxylase, PurE)"/>
    <property type="match status" value="1"/>
</dbReference>
<accession>A0A0G1XWG8</accession>
<dbReference type="Proteomes" id="UP000033865">
    <property type="component" value="Unassembled WGS sequence"/>
</dbReference>
<evidence type="ECO:0000259" key="5">
    <source>
        <dbReference type="SMART" id="SM01001"/>
    </source>
</evidence>
<protein>
    <recommendedName>
        <fullName evidence="3 4">N5-carboxyaminoimidazole ribonucleotide mutase</fullName>
        <shortName evidence="3 4">N5-CAIR mutase</shortName>
        <ecNumber evidence="3 4">5.4.99.18</ecNumber>
    </recommendedName>
    <alternativeName>
        <fullName evidence="3">5-(carboxyamino)imidazole ribonucleotide mutase</fullName>
    </alternativeName>
</protein>
<organism evidence="6 7">
    <name type="scientific">Candidatus Uhrbacteria bacterium GW2011_GWC2_53_7</name>
    <dbReference type="NCBI Taxonomy" id="1618986"/>
    <lineage>
        <taxon>Bacteria</taxon>
        <taxon>Candidatus Uhriibacteriota</taxon>
    </lineage>
</organism>
<keyword evidence="1 3" id="KW-0658">Purine biosynthesis</keyword>
<dbReference type="EMBL" id="LCRN01000044">
    <property type="protein sequence ID" value="KKW35255.1"/>
    <property type="molecule type" value="Genomic_DNA"/>
</dbReference>
<dbReference type="EC" id="5.4.99.18" evidence="3 4"/>
<comment type="function">
    <text evidence="3 4">Catalyzes the conversion of N5-carboxyaminoimidazole ribonucleotide (N5-CAIR) to 4-carboxy-5-aminoimidazole ribonucleotide (CAIR).</text>
</comment>
<comment type="catalytic activity">
    <reaction evidence="3 4">
        <text>5-carboxyamino-1-(5-phospho-D-ribosyl)imidazole + H(+) = 5-amino-1-(5-phospho-D-ribosyl)imidazole-4-carboxylate</text>
        <dbReference type="Rhea" id="RHEA:13193"/>
        <dbReference type="ChEBI" id="CHEBI:15378"/>
        <dbReference type="ChEBI" id="CHEBI:58730"/>
        <dbReference type="ChEBI" id="CHEBI:77657"/>
        <dbReference type="EC" id="5.4.99.18"/>
    </reaction>
</comment>
<evidence type="ECO:0000256" key="4">
    <source>
        <dbReference type="PIRNR" id="PIRNR001338"/>
    </source>
</evidence>
<comment type="similarity">
    <text evidence="3">Belongs to the AIR carboxylase family. Class I subfamily.</text>
</comment>
<dbReference type="SMART" id="SM01001">
    <property type="entry name" value="AIRC"/>
    <property type="match status" value="1"/>
</dbReference>
<feature type="binding site" evidence="3">
    <location>
        <position position="24"/>
    </location>
    <ligand>
        <name>substrate</name>
    </ligand>
</feature>
<dbReference type="PANTHER" id="PTHR23046:SF2">
    <property type="entry name" value="PHOSPHORIBOSYLAMINOIMIDAZOLE CARBOXYLASE"/>
    <property type="match status" value="1"/>
</dbReference>
<keyword evidence="2 3" id="KW-0413">Isomerase</keyword>
<dbReference type="HAMAP" id="MF_01929">
    <property type="entry name" value="PurE_classI"/>
    <property type="match status" value="1"/>
</dbReference>
<evidence type="ECO:0000256" key="3">
    <source>
        <dbReference type="HAMAP-Rule" id="MF_01929"/>
    </source>
</evidence>
<gene>
    <name evidence="3" type="primary">purE</name>
    <name evidence="6" type="ORF">UY82_C0044G0002</name>
</gene>
<dbReference type="Gene3D" id="3.40.50.1970">
    <property type="match status" value="1"/>
</dbReference>
<dbReference type="PIRSF" id="PIRSF001338">
    <property type="entry name" value="AIR_carboxylase"/>
    <property type="match status" value="1"/>
</dbReference>
<evidence type="ECO:0000256" key="2">
    <source>
        <dbReference type="ARBA" id="ARBA00023235"/>
    </source>
</evidence>
<dbReference type="PATRIC" id="fig|1618986.3.peg.484"/>
<name>A0A0G1XWG8_9BACT</name>
<comment type="caution">
    <text evidence="3">Lacks conserved residue(s) required for the propagation of feature annotation.</text>
</comment>